<keyword evidence="5 10" id="KW-0812">Transmembrane</keyword>
<dbReference type="Pfam" id="PF01490">
    <property type="entry name" value="Aa_trans"/>
    <property type="match status" value="1"/>
</dbReference>
<dbReference type="PANTHER" id="PTHR22950:SF678">
    <property type="entry name" value="VACUOLAR AMINO ACID TRANSPORTER 5-RELATED"/>
    <property type="match status" value="1"/>
</dbReference>
<feature type="transmembrane region" description="Helical" evidence="10">
    <location>
        <begin position="341"/>
        <end position="361"/>
    </location>
</feature>
<feature type="transmembrane region" description="Helical" evidence="10">
    <location>
        <begin position="66"/>
        <end position="90"/>
    </location>
</feature>
<keyword evidence="14" id="KW-1185">Reference proteome</keyword>
<feature type="domain" description="Amino acid transporter transmembrane" evidence="11">
    <location>
        <begin position="39"/>
        <end position="420"/>
    </location>
</feature>
<comment type="caution">
    <text evidence="12">The sequence shown here is derived from an EMBL/GenBank/DDBJ whole genome shotgun (WGS) entry which is preliminary data.</text>
</comment>
<evidence type="ECO:0000313" key="13">
    <source>
        <dbReference type="EMBL" id="CAL6076240.1"/>
    </source>
</evidence>
<evidence type="ECO:0000256" key="8">
    <source>
        <dbReference type="ARBA" id="ARBA00023136"/>
    </source>
</evidence>
<dbReference type="GO" id="GO:0015194">
    <property type="term" value="F:L-serine transmembrane transporter activity"/>
    <property type="evidence" value="ECO:0007669"/>
    <property type="project" value="TreeGrafter"/>
</dbReference>
<evidence type="ECO:0000256" key="10">
    <source>
        <dbReference type="SAM" id="Phobius"/>
    </source>
</evidence>
<dbReference type="GO" id="GO:0061459">
    <property type="term" value="F:L-arginine transmembrane transporter activity"/>
    <property type="evidence" value="ECO:0007669"/>
    <property type="project" value="TreeGrafter"/>
</dbReference>
<name>A0AA86P073_9EUKA</name>
<evidence type="ECO:0000256" key="3">
    <source>
        <dbReference type="ARBA" id="ARBA00022448"/>
    </source>
</evidence>
<evidence type="ECO:0000256" key="1">
    <source>
        <dbReference type="ARBA" id="ARBA00004128"/>
    </source>
</evidence>
<dbReference type="EMBL" id="CATOUU010000435">
    <property type="protein sequence ID" value="CAI9929384.1"/>
    <property type="molecule type" value="Genomic_DNA"/>
</dbReference>
<gene>
    <name evidence="12" type="ORF">HINF_LOCUS17029</name>
    <name evidence="13" type="ORF">HINF_LOCUS57593</name>
</gene>
<keyword evidence="4" id="KW-0926">Vacuole</keyword>
<dbReference type="GO" id="GO:0015189">
    <property type="term" value="F:L-lysine transmembrane transporter activity"/>
    <property type="evidence" value="ECO:0007669"/>
    <property type="project" value="TreeGrafter"/>
</dbReference>
<dbReference type="EMBL" id="CAXDID020000319">
    <property type="protein sequence ID" value="CAL6076240.1"/>
    <property type="molecule type" value="Genomic_DNA"/>
</dbReference>
<evidence type="ECO:0000256" key="9">
    <source>
        <dbReference type="SAM" id="MobiDB-lite"/>
    </source>
</evidence>
<keyword evidence="7 10" id="KW-1133">Transmembrane helix</keyword>
<feature type="region of interest" description="Disordered" evidence="9">
    <location>
        <begin position="1"/>
        <end position="30"/>
    </location>
</feature>
<feature type="transmembrane region" description="Helical" evidence="10">
    <location>
        <begin position="398"/>
        <end position="424"/>
    </location>
</feature>
<sequence>MKSDINTPLIQEDYPSATSDDSTHDDDQEGSDIIVPYKQSPFSCVFNFVNTSLGSGVLTLPFDLMVAGYALGVGLSLTFCLLSMASYYMLIKTANYSHRFQYNTVADKIFPKYIGIIAIVASILFSCGCVISYAIVLRDNFFFFTEQQTLYKNILLWSIMIFIILPLCFLPNLESLKFNSYFVVIVNIYLAFVIVYTFFRRFFAGLAPHPTVVPINKSLSFLQAFPLTTQAFNSQYNFLNLYRELHSRKKNAPKVITWTLLIITTLYMTMGIFGYLTFGTTTQSDILKNLAEEGSILTQVANVGMILLMICHYPIVAYPIRKSIEGLIFKTDEYDNKKVQYLISTLIVVIASLIGTFLQSIDNILDFTSSLAGGTLGFIIPGLFYWRLAQKYQIKKQMIAGILMITVGFIVTGLGFSMAIYKWIIRPLIK</sequence>
<reference evidence="12" key="1">
    <citation type="submission" date="2023-06" db="EMBL/GenBank/DDBJ databases">
        <authorList>
            <person name="Kurt Z."/>
        </authorList>
    </citation>
    <scope>NUCLEOTIDE SEQUENCE</scope>
</reference>
<keyword evidence="3" id="KW-0813">Transport</keyword>
<feature type="transmembrane region" description="Helical" evidence="10">
    <location>
        <begin position="180"/>
        <end position="199"/>
    </location>
</feature>
<dbReference type="GO" id="GO:0005313">
    <property type="term" value="F:L-glutamate transmembrane transporter activity"/>
    <property type="evidence" value="ECO:0007669"/>
    <property type="project" value="TreeGrafter"/>
</dbReference>
<evidence type="ECO:0000313" key="14">
    <source>
        <dbReference type="Proteomes" id="UP001642409"/>
    </source>
</evidence>
<feature type="transmembrane region" description="Helical" evidence="10">
    <location>
        <begin position="154"/>
        <end position="173"/>
    </location>
</feature>
<organism evidence="12">
    <name type="scientific">Hexamita inflata</name>
    <dbReference type="NCBI Taxonomy" id="28002"/>
    <lineage>
        <taxon>Eukaryota</taxon>
        <taxon>Metamonada</taxon>
        <taxon>Diplomonadida</taxon>
        <taxon>Hexamitidae</taxon>
        <taxon>Hexamitinae</taxon>
        <taxon>Hexamita</taxon>
    </lineage>
</organism>
<evidence type="ECO:0000256" key="5">
    <source>
        <dbReference type="ARBA" id="ARBA00022692"/>
    </source>
</evidence>
<evidence type="ECO:0000256" key="4">
    <source>
        <dbReference type="ARBA" id="ARBA00022554"/>
    </source>
</evidence>
<keyword evidence="6" id="KW-0029">Amino-acid transport</keyword>
<dbReference type="Proteomes" id="UP001642409">
    <property type="component" value="Unassembled WGS sequence"/>
</dbReference>
<feature type="transmembrane region" description="Helical" evidence="10">
    <location>
        <begin position="219"/>
        <end position="243"/>
    </location>
</feature>
<dbReference type="Gene3D" id="1.20.1740.10">
    <property type="entry name" value="Amino acid/polyamine transporter I"/>
    <property type="match status" value="1"/>
</dbReference>
<proteinExistence type="inferred from homology"/>
<dbReference type="GO" id="GO:0005290">
    <property type="term" value="F:L-histidine transmembrane transporter activity"/>
    <property type="evidence" value="ECO:0007669"/>
    <property type="project" value="TreeGrafter"/>
</dbReference>
<reference evidence="13 14" key="2">
    <citation type="submission" date="2024-07" db="EMBL/GenBank/DDBJ databases">
        <authorList>
            <person name="Akdeniz Z."/>
        </authorList>
    </citation>
    <scope>NUCLEOTIDE SEQUENCE [LARGE SCALE GENOMIC DNA]</scope>
</reference>
<evidence type="ECO:0000256" key="2">
    <source>
        <dbReference type="ARBA" id="ARBA00008066"/>
    </source>
</evidence>
<keyword evidence="8 10" id="KW-0472">Membrane</keyword>
<feature type="transmembrane region" description="Helical" evidence="10">
    <location>
        <begin position="367"/>
        <end position="386"/>
    </location>
</feature>
<accession>A0AA86P073</accession>
<evidence type="ECO:0000259" key="11">
    <source>
        <dbReference type="Pfam" id="PF01490"/>
    </source>
</evidence>
<dbReference type="InterPro" id="IPR013057">
    <property type="entry name" value="AA_transpt_TM"/>
</dbReference>
<dbReference type="GO" id="GO:0005302">
    <property type="term" value="F:L-tyrosine transmembrane transporter activity"/>
    <property type="evidence" value="ECO:0007669"/>
    <property type="project" value="TreeGrafter"/>
</dbReference>
<evidence type="ECO:0000256" key="7">
    <source>
        <dbReference type="ARBA" id="ARBA00022989"/>
    </source>
</evidence>
<dbReference type="GO" id="GO:0005774">
    <property type="term" value="C:vacuolar membrane"/>
    <property type="evidence" value="ECO:0007669"/>
    <property type="project" value="UniProtKB-SubCell"/>
</dbReference>
<feature type="transmembrane region" description="Helical" evidence="10">
    <location>
        <begin position="110"/>
        <end position="134"/>
    </location>
</feature>
<evidence type="ECO:0000256" key="6">
    <source>
        <dbReference type="ARBA" id="ARBA00022970"/>
    </source>
</evidence>
<evidence type="ECO:0000313" key="12">
    <source>
        <dbReference type="EMBL" id="CAI9929384.1"/>
    </source>
</evidence>
<dbReference type="PANTHER" id="PTHR22950">
    <property type="entry name" value="AMINO ACID TRANSPORTER"/>
    <property type="match status" value="1"/>
</dbReference>
<comment type="subcellular location">
    <subcellularLocation>
        <location evidence="1">Vacuole membrane</location>
        <topology evidence="1">Multi-pass membrane protein</topology>
    </subcellularLocation>
</comment>
<protein>
    <submittedName>
        <fullName evidence="12">Putative</fullName>
    </submittedName>
</protein>
<comment type="similarity">
    <text evidence="2">Belongs to the amino acid/polyamine transporter 2 family.</text>
</comment>
<feature type="transmembrane region" description="Helical" evidence="10">
    <location>
        <begin position="255"/>
        <end position="276"/>
    </location>
</feature>
<feature type="transmembrane region" description="Helical" evidence="10">
    <location>
        <begin position="296"/>
        <end position="320"/>
    </location>
</feature>
<dbReference type="AlphaFoldDB" id="A0AA86P073"/>